<dbReference type="Proteomes" id="UP000266089">
    <property type="component" value="Unassembled WGS sequence"/>
</dbReference>
<dbReference type="PANTHER" id="PTHR30532:SF28">
    <property type="entry name" value="PETROBACTIN-BINDING PROTEIN YCLQ"/>
    <property type="match status" value="1"/>
</dbReference>
<organism evidence="7 8">
    <name type="scientific">Meiothermus taiwanensis</name>
    <dbReference type="NCBI Taxonomy" id="172827"/>
    <lineage>
        <taxon>Bacteria</taxon>
        <taxon>Thermotogati</taxon>
        <taxon>Deinococcota</taxon>
        <taxon>Deinococci</taxon>
        <taxon>Thermales</taxon>
        <taxon>Thermaceae</taxon>
        <taxon>Meiothermus</taxon>
    </lineage>
</organism>
<evidence type="ECO:0000256" key="4">
    <source>
        <dbReference type="ARBA" id="ARBA00022729"/>
    </source>
</evidence>
<name>A0A399DTP2_9DEIN</name>
<comment type="similarity">
    <text evidence="2">Belongs to the bacterial solute-binding protein 8 family.</text>
</comment>
<dbReference type="SUPFAM" id="SSF53807">
    <property type="entry name" value="Helical backbone' metal receptor"/>
    <property type="match status" value="1"/>
</dbReference>
<feature type="chain" id="PRO_5017458608" evidence="5">
    <location>
        <begin position="21"/>
        <end position="318"/>
    </location>
</feature>
<proteinExistence type="inferred from homology"/>
<evidence type="ECO:0000313" key="8">
    <source>
        <dbReference type="Proteomes" id="UP000266089"/>
    </source>
</evidence>
<dbReference type="GO" id="GO:0030288">
    <property type="term" value="C:outer membrane-bounded periplasmic space"/>
    <property type="evidence" value="ECO:0007669"/>
    <property type="project" value="TreeGrafter"/>
</dbReference>
<dbReference type="RefSeq" id="WP_027887555.1">
    <property type="nucleotide sequence ID" value="NZ_JBHSXZ010000008.1"/>
</dbReference>
<dbReference type="PANTHER" id="PTHR30532">
    <property type="entry name" value="IRON III DICITRATE-BINDING PERIPLASMIC PROTEIN"/>
    <property type="match status" value="1"/>
</dbReference>
<evidence type="ECO:0000313" key="7">
    <source>
        <dbReference type="EMBL" id="RIH75614.1"/>
    </source>
</evidence>
<evidence type="ECO:0000259" key="6">
    <source>
        <dbReference type="PROSITE" id="PS50983"/>
    </source>
</evidence>
<dbReference type="GO" id="GO:1901678">
    <property type="term" value="P:iron coordination entity transport"/>
    <property type="evidence" value="ECO:0007669"/>
    <property type="project" value="UniProtKB-ARBA"/>
</dbReference>
<comment type="subcellular location">
    <subcellularLocation>
        <location evidence="1">Cell envelope</location>
    </subcellularLocation>
</comment>
<dbReference type="Pfam" id="PF01497">
    <property type="entry name" value="Peripla_BP_2"/>
    <property type="match status" value="1"/>
</dbReference>
<evidence type="ECO:0000256" key="1">
    <source>
        <dbReference type="ARBA" id="ARBA00004196"/>
    </source>
</evidence>
<protein>
    <submittedName>
        <fullName evidence="7">Fe(3+) dicitrate-binding periplasmic protein</fullName>
    </submittedName>
</protein>
<comment type="caution">
    <text evidence="7">The sequence shown here is derived from an EMBL/GenBank/DDBJ whole genome shotgun (WGS) entry which is preliminary data.</text>
</comment>
<feature type="signal peptide" evidence="5">
    <location>
        <begin position="1"/>
        <end position="20"/>
    </location>
</feature>
<gene>
    <name evidence="7" type="primary">fecB</name>
    <name evidence="7" type="ORF">Mcate_02152</name>
</gene>
<dbReference type="PROSITE" id="PS50983">
    <property type="entry name" value="FE_B12_PBP"/>
    <property type="match status" value="1"/>
</dbReference>
<reference evidence="7 8" key="1">
    <citation type="submission" date="2018-08" db="EMBL/GenBank/DDBJ databases">
        <title>Meiothermus cateniformans JCM 15151 genome sequencing project.</title>
        <authorList>
            <person name="Da Costa M.S."/>
            <person name="Albuquerque L."/>
            <person name="Raposo P."/>
            <person name="Froufe H.J.C."/>
            <person name="Barroso C.S."/>
            <person name="Egas C."/>
        </authorList>
    </citation>
    <scope>NUCLEOTIDE SEQUENCE [LARGE SCALE GENOMIC DNA]</scope>
    <source>
        <strain evidence="7 8">JCM 15151</strain>
    </source>
</reference>
<dbReference type="Gene3D" id="3.40.50.1980">
    <property type="entry name" value="Nitrogenase molybdenum iron protein domain"/>
    <property type="match status" value="2"/>
</dbReference>
<dbReference type="InterPro" id="IPR051313">
    <property type="entry name" value="Bact_iron-sidero_bind"/>
</dbReference>
<dbReference type="InterPro" id="IPR002491">
    <property type="entry name" value="ABC_transptr_periplasmic_BD"/>
</dbReference>
<dbReference type="AlphaFoldDB" id="A0A399DTP2"/>
<dbReference type="OrthoDB" id="9793175at2"/>
<evidence type="ECO:0000256" key="3">
    <source>
        <dbReference type="ARBA" id="ARBA00022448"/>
    </source>
</evidence>
<keyword evidence="4 5" id="KW-0732">Signal</keyword>
<keyword evidence="3" id="KW-0813">Transport</keyword>
<evidence type="ECO:0000256" key="2">
    <source>
        <dbReference type="ARBA" id="ARBA00008814"/>
    </source>
</evidence>
<feature type="domain" description="Fe/B12 periplasmic-binding" evidence="6">
    <location>
        <begin position="41"/>
        <end position="317"/>
    </location>
</feature>
<evidence type="ECO:0000256" key="5">
    <source>
        <dbReference type="SAM" id="SignalP"/>
    </source>
</evidence>
<accession>A0A399DTP2</accession>
<sequence>MKKAILVVLFGFLCVALAQGAFPLTIKHDEGSVTLNKTPQRVVVLDEEALGWLTALGVSDRIVGLGSAYLTPADVEAGRVKPEVLRKGFLARARLNNPVYVGSWIQPNLETILALKPDLIVRLTWQGNQHYDKLSAIAPTIGYQEGGEGFWQRGLRDLGRIFGRTAQAEAIIEQVAVNNRRNAARLRAAGVFQKYPKAVVIAPFAGGANWIYTGVRLMPDLRELGFKDGFTPEKITLNVGAPISDEALLSLDKETLVVVFPPGGQYDGSKAFFESPVGKRLKDQSILYLPEAYSPYSGPLVSLRNSNDLTRLILEKVR</sequence>
<dbReference type="EMBL" id="QWKX01000062">
    <property type="protein sequence ID" value="RIH75614.1"/>
    <property type="molecule type" value="Genomic_DNA"/>
</dbReference>